<name>A0A917LJJ2_9BACI</name>
<protein>
    <recommendedName>
        <fullName evidence="1">DUF218 domain-containing protein</fullName>
    </recommendedName>
</protein>
<proteinExistence type="predicted"/>
<evidence type="ECO:0000259" key="1">
    <source>
        <dbReference type="Pfam" id="PF02698"/>
    </source>
</evidence>
<dbReference type="GO" id="GO:0005886">
    <property type="term" value="C:plasma membrane"/>
    <property type="evidence" value="ECO:0007669"/>
    <property type="project" value="TreeGrafter"/>
</dbReference>
<comment type="caution">
    <text evidence="2">The sequence shown here is derived from an EMBL/GenBank/DDBJ whole genome shotgun (WGS) entry which is preliminary data.</text>
</comment>
<dbReference type="InterPro" id="IPR003848">
    <property type="entry name" value="DUF218"/>
</dbReference>
<accession>A0A917LJJ2</accession>
<evidence type="ECO:0000313" key="2">
    <source>
        <dbReference type="EMBL" id="GGG31659.1"/>
    </source>
</evidence>
<gene>
    <name evidence="2" type="ORF">GCM10007425_27870</name>
</gene>
<dbReference type="Pfam" id="PF02698">
    <property type="entry name" value="DUF218"/>
    <property type="match status" value="1"/>
</dbReference>
<keyword evidence="3" id="KW-1185">Reference proteome</keyword>
<dbReference type="RefSeq" id="WP_188615677.1">
    <property type="nucleotide sequence ID" value="NZ_BMJT01000011.1"/>
</dbReference>
<dbReference type="EMBL" id="BMJT01000011">
    <property type="protein sequence ID" value="GGG31659.1"/>
    <property type="molecule type" value="Genomic_DNA"/>
</dbReference>
<dbReference type="GO" id="GO:0043164">
    <property type="term" value="P:Gram-negative-bacterium-type cell wall biogenesis"/>
    <property type="evidence" value="ECO:0007669"/>
    <property type="project" value="TreeGrafter"/>
</dbReference>
<dbReference type="InterPro" id="IPR014729">
    <property type="entry name" value="Rossmann-like_a/b/a_fold"/>
</dbReference>
<reference evidence="2" key="1">
    <citation type="journal article" date="2014" name="Int. J. Syst. Evol. Microbiol.">
        <title>Complete genome sequence of Corynebacterium casei LMG S-19264T (=DSM 44701T), isolated from a smear-ripened cheese.</title>
        <authorList>
            <consortium name="US DOE Joint Genome Institute (JGI-PGF)"/>
            <person name="Walter F."/>
            <person name="Albersmeier A."/>
            <person name="Kalinowski J."/>
            <person name="Ruckert C."/>
        </authorList>
    </citation>
    <scope>NUCLEOTIDE SEQUENCE</scope>
    <source>
        <strain evidence="2">CGMCC 1.15760</strain>
    </source>
</reference>
<sequence>MKKSMIAGIGLGVMTSLHIFFDRLVKNGYKNKANGEFDYVIVLGAKVNAGAEPSEALKNRLNKAVAYANKYPHVCFVVTGGQGADEDATEASVMFQYMIQHGVAPERIIIEDASTSTYENIRNSLYLLPHVEGVTIITSDYHCERAKIIAKRFGLQANAVPADTPENIKFKVVQRERVLILKAAITGR</sequence>
<feature type="domain" description="DUF218" evidence="1">
    <location>
        <begin position="38"/>
        <end position="169"/>
    </location>
</feature>
<dbReference type="InterPro" id="IPR051599">
    <property type="entry name" value="Cell_Envelope_Assoc"/>
</dbReference>
<evidence type="ECO:0000313" key="3">
    <source>
        <dbReference type="Proteomes" id="UP000616608"/>
    </source>
</evidence>
<organism evidence="2 3">
    <name type="scientific">Lysinibacillus alkalisoli</name>
    <dbReference type="NCBI Taxonomy" id="1911548"/>
    <lineage>
        <taxon>Bacteria</taxon>
        <taxon>Bacillati</taxon>
        <taxon>Bacillota</taxon>
        <taxon>Bacilli</taxon>
        <taxon>Bacillales</taxon>
        <taxon>Bacillaceae</taxon>
        <taxon>Lysinibacillus</taxon>
    </lineage>
</organism>
<dbReference type="Gene3D" id="3.40.50.620">
    <property type="entry name" value="HUPs"/>
    <property type="match status" value="1"/>
</dbReference>
<dbReference type="AlphaFoldDB" id="A0A917LJJ2"/>
<reference evidence="2" key="2">
    <citation type="submission" date="2020-09" db="EMBL/GenBank/DDBJ databases">
        <authorList>
            <person name="Sun Q."/>
            <person name="Zhou Y."/>
        </authorList>
    </citation>
    <scope>NUCLEOTIDE SEQUENCE</scope>
    <source>
        <strain evidence="2">CGMCC 1.15760</strain>
    </source>
</reference>
<dbReference type="PANTHER" id="PTHR30336">
    <property type="entry name" value="INNER MEMBRANE PROTEIN, PROBABLE PERMEASE"/>
    <property type="match status" value="1"/>
</dbReference>
<dbReference type="CDD" id="cd06259">
    <property type="entry name" value="YdcF-like"/>
    <property type="match status" value="1"/>
</dbReference>
<dbReference type="Proteomes" id="UP000616608">
    <property type="component" value="Unassembled WGS sequence"/>
</dbReference>
<dbReference type="PANTHER" id="PTHR30336:SF4">
    <property type="entry name" value="ENVELOPE BIOGENESIS FACTOR ELYC"/>
    <property type="match status" value="1"/>
</dbReference>
<dbReference type="GO" id="GO:0000270">
    <property type="term" value="P:peptidoglycan metabolic process"/>
    <property type="evidence" value="ECO:0007669"/>
    <property type="project" value="TreeGrafter"/>
</dbReference>